<keyword evidence="1" id="KW-1017">Isopeptide bond</keyword>
<dbReference type="AlphaFoldDB" id="A0A5B7F2X4"/>
<dbReference type="Gene3D" id="3.10.20.90">
    <property type="entry name" value="Phosphatidylinositol 3-kinase Catalytic Subunit, Chain A, domain 1"/>
    <property type="match status" value="1"/>
</dbReference>
<dbReference type="Pfam" id="PF04110">
    <property type="entry name" value="APG12"/>
    <property type="match status" value="1"/>
</dbReference>
<dbReference type="GO" id="GO:0000045">
    <property type="term" value="P:autophagosome assembly"/>
    <property type="evidence" value="ECO:0007669"/>
    <property type="project" value="InterPro"/>
</dbReference>
<evidence type="ECO:0000256" key="1">
    <source>
        <dbReference type="ARBA" id="ARBA00022499"/>
    </source>
</evidence>
<dbReference type="Proteomes" id="UP000324222">
    <property type="component" value="Unassembled WGS sequence"/>
</dbReference>
<gene>
    <name evidence="5" type="primary">Atg12</name>
    <name evidence="5" type="ORF">E2C01_034960</name>
</gene>
<evidence type="ECO:0000313" key="5">
    <source>
        <dbReference type="EMBL" id="MPC41371.1"/>
    </source>
</evidence>
<proteinExistence type="predicted"/>
<feature type="signal peptide" evidence="4">
    <location>
        <begin position="1"/>
        <end position="19"/>
    </location>
</feature>
<reference evidence="5 6" key="1">
    <citation type="submission" date="2019-05" db="EMBL/GenBank/DDBJ databases">
        <title>Another draft genome of Portunus trituberculatus and its Hox gene families provides insights of decapod evolution.</title>
        <authorList>
            <person name="Jeong J.-H."/>
            <person name="Song I."/>
            <person name="Kim S."/>
            <person name="Choi T."/>
            <person name="Kim D."/>
            <person name="Ryu S."/>
            <person name="Kim W."/>
        </authorList>
    </citation>
    <scope>NUCLEOTIDE SEQUENCE [LARGE SCALE GENOMIC DNA]</scope>
    <source>
        <tissue evidence="5">Muscle</tissue>
    </source>
</reference>
<dbReference type="OrthoDB" id="10003551at2759"/>
<evidence type="ECO:0000256" key="4">
    <source>
        <dbReference type="SAM" id="SignalP"/>
    </source>
</evidence>
<organism evidence="5 6">
    <name type="scientific">Portunus trituberculatus</name>
    <name type="common">Swimming crab</name>
    <name type="synonym">Neptunus trituberculatus</name>
    <dbReference type="NCBI Taxonomy" id="210409"/>
    <lineage>
        <taxon>Eukaryota</taxon>
        <taxon>Metazoa</taxon>
        <taxon>Ecdysozoa</taxon>
        <taxon>Arthropoda</taxon>
        <taxon>Crustacea</taxon>
        <taxon>Multicrustacea</taxon>
        <taxon>Malacostraca</taxon>
        <taxon>Eumalacostraca</taxon>
        <taxon>Eucarida</taxon>
        <taxon>Decapoda</taxon>
        <taxon>Pleocyemata</taxon>
        <taxon>Brachyura</taxon>
        <taxon>Eubrachyura</taxon>
        <taxon>Portunoidea</taxon>
        <taxon>Portunidae</taxon>
        <taxon>Portuninae</taxon>
        <taxon>Portunus</taxon>
    </lineage>
</organism>
<feature type="chain" id="PRO_5023122569" evidence="4">
    <location>
        <begin position="20"/>
        <end position="144"/>
    </location>
</feature>
<dbReference type="InterPro" id="IPR007242">
    <property type="entry name" value="Atg12"/>
</dbReference>
<comment type="caution">
    <text evidence="5">The sequence shown here is derived from an EMBL/GenBank/DDBJ whole genome shotgun (WGS) entry which is preliminary data.</text>
</comment>
<sequence length="144" mass="16873">MFVGYMLSLWAVLFSPAQPRPQQHNCWMGEGKAREHLFTTTCVDVRLSVDVLLKATGDAPIMKKKRWAVEGEKQVGWVAEFIRKYLKLDQNDSLALAVAVHLRVKDVIIHLPFICFHRFHGFVHILFWYYIFHWCAANEVREDE</sequence>
<name>A0A5B7F2X4_PORTR</name>
<evidence type="ECO:0000256" key="3">
    <source>
        <dbReference type="ARBA" id="ARBA00023006"/>
    </source>
</evidence>
<evidence type="ECO:0000256" key="2">
    <source>
        <dbReference type="ARBA" id="ARBA00022786"/>
    </source>
</evidence>
<keyword evidence="4" id="KW-0732">Signal</keyword>
<keyword evidence="6" id="KW-1185">Reference proteome</keyword>
<evidence type="ECO:0000313" key="6">
    <source>
        <dbReference type="Proteomes" id="UP000324222"/>
    </source>
</evidence>
<protein>
    <submittedName>
        <fullName evidence="5">Autophagy protein 12-like</fullName>
    </submittedName>
</protein>
<dbReference type="GO" id="GO:0005737">
    <property type="term" value="C:cytoplasm"/>
    <property type="evidence" value="ECO:0007669"/>
    <property type="project" value="InterPro"/>
</dbReference>
<dbReference type="SUPFAM" id="SSF54236">
    <property type="entry name" value="Ubiquitin-like"/>
    <property type="match status" value="1"/>
</dbReference>
<dbReference type="InterPro" id="IPR029071">
    <property type="entry name" value="Ubiquitin-like_domsf"/>
</dbReference>
<dbReference type="EMBL" id="VSRR010005030">
    <property type="protein sequence ID" value="MPC41371.1"/>
    <property type="molecule type" value="Genomic_DNA"/>
</dbReference>
<keyword evidence="2" id="KW-0833">Ubl conjugation pathway</keyword>
<keyword evidence="3" id="KW-0072">Autophagy</keyword>
<accession>A0A5B7F2X4</accession>